<dbReference type="InterPro" id="IPR038883">
    <property type="entry name" value="AN11006-like"/>
</dbReference>
<evidence type="ECO:0000256" key="1">
    <source>
        <dbReference type="SAM" id="MobiDB-lite"/>
    </source>
</evidence>
<organism evidence="2 3">
    <name type="scientific">Lophium mytilinum</name>
    <dbReference type="NCBI Taxonomy" id="390894"/>
    <lineage>
        <taxon>Eukaryota</taxon>
        <taxon>Fungi</taxon>
        <taxon>Dikarya</taxon>
        <taxon>Ascomycota</taxon>
        <taxon>Pezizomycotina</taxon>
        <taxon>Dothideomycetes</taxon>
        <taxon>Pleosporomycetidae</taxon>
        <taxon>Mytilinidiales</taxon>
        <taxon>Mytilinidiaceae</taxon>
        <taxon>Lophium</taxon>
    </lineage>
</organism>
<sequence>MAVPEPEEHAGKLSLEEEESNFGSEDEFTGSEDSGDQESDPESEEPTLITQEFRKDGLVWKSSNKADPERFSFLDFPRELRNEVYQASLVRGEVCRSSWSHDGAGARFNFYPSDDPPNFTLFAVCQQVRAEAQESYYGATTFVQEGGALDDFRVGLLEDPNTRDDHRTIFWNFHDPFACACVIVTDPYSTLVRHLKLSLNWSCCGDGLPAKATKKAVAVISDAFPAIKQVEFKLWCDELRGHPSMTTVDPTKLSLERAITILSNALGLDSVLPKWFKLVFALYHGHHSQEWMVVWEELRKSGKFANV</sequence>
<dbReference type="OrthoDB" id="5372935at2759"/>
<feature type="compositionally biased region" description="Basic and acidic residues" evidence="1">
    <location>
        <begin position="1"/>
        <end position="15"/>
    </location>
</feature>
<dbReference type="PANTHER" id="PTHR42085:SF4">
    <property type="entry name" value="F-BOX DOMAIN-CONTAINING PROTEIN"/>
    <property type="match status" value="1"/>
</dbReference>
<dbReference type="EMBL" id="MU004186">
    <property type="protein sequence ID" value="KAF2497836.1"/>
    <property type="molecule type" value="Genomic_DNA"/>
</dbReference>
<evidence type="ECO:0000313" key="3">
    <source>
        <dbReference type="Proteomes" id="UP000799750"/>
    </source>
</evidence>
<gene>
    <name evidence="2" type="ORF">BU16DRAFT_326446</name>
</gene>
<reference evidence="2" key="1">
    <citation type="journal article" date="2020" name="Stud. Mycol.">
        <title>101 Dothideomycetes genomes: a test case for predicting lifestyles and emergence of pathogens.</title>
        <authorList>
            <person name="Haridas S."/>
            <person name="Albert R."/>
            <person name="Binder M."/>
            <person name="Bloem J."/>
            <person name="Labutti K."/>
            <person name="Salamov A."/>
            <person name="Andreopoulos B."/>
            <person name="Baker S."/>
            <person name="Barry K."/>
            <person name="Bills G."/>
            <person name="Bluhm B."/>
            <person name="Cannon C."/>
            <person name="Castanera R."/>
            <person name="Culley D."/>
            <person name="Daum C."/>
            <person name="Ezra D."/>
            <person name="Gonzalez J."/>
            <person name="Henrissat B."/>
            <person name="Kuo A."/>
            <person name="Liang C."/>
            <person name="Lipzen A."/>
            <person name="Lutzoni F."/>
            <person name="Magnuson J."/>
            <person name="Mondo S."/>
            <person name="Nolan M."/>
            <person name="Ohm R."/>
            <person name="Pangilinan J."/>
            <person name="Park H.-J."/>
            <person name="Ramirez L."/>
            <person name="Alfaro M."/>
            <person name="Sun H."/>
            <person name="Tritt A."/>
            <person name="Yoshinaga Y."/>
            <person name="Zwiers L.-H."/>
            <person name="Turgeon B."/>
            <person name="Goodwin S."/>
            <person name="Spatafora J."/>
            <person name="Crous P."/>
            <person name="Grigoriev I."/>
        </authorList>
    </citation>
    <scope>NUCLEOTIDE SEQUENCE</scope>
    <source>
        <strain evidence="2">CBS 269.34</strain>
    </source>
</reference>
<accession>A0A6A6QZY4</accession>
<feature type="region of interest" description="Disordered" evidence="1">
    <location>
        <begin position="1"/>
        <end position="51"/>
    </location>
</feature>
<proteinExistence type="predicted"/>
<feature type="compositionally biased region" description="Acidic residues" evidence="1">
    <location>
        <begin position="16"/>
        <end position="45"/>
    </location>
</feature>
<keyword evidence="3" id="KW-1185">Reference proteome</keyword>
<evidence type="ECO:0000313" key="2">
    <source>
        <dbReference type="EMBL" id="KAF2497836.1"/>
    </source>
</evidence>
<name>A0A6A6QZY4_9PEZI</name>
<dbReference type="AlphaFoldDB" id="A0A6A6QZY4"/>
<protein>
    <submittedName>
        <fullName evidence="2">Uncharacterized protein</fullName>
    </submittedName>
</protein>
<dbReference type="PANTHER" id="PTHR42085">
    <property type="entry name" value="F-BOX DOMAIN-CONTAINING PROTEIN"/>
    <property type="match status" value="1"/>
</dbReference>
<dbReference type="Proteomes" id="UP000799750">
    <property type="component" value="Unassembled WGS sequence"/>
</dbReference>